<name>A0A285IGN1_9FIRM</name>
<dbReference type="OrthoDB" id="2112895at2"/>
<sequence length="153" mass="17967">MRQVEKVLYAYRDLKRASKRLRRRACTINDGIKSGYKAADIIPGRLSAVCYGGGQQENSAVIKDELLRIANKADELRKKVREDIEELKEEDPEFGEEMAIVIELKYFKKYKNKMIERKLLISERTLYRRRNNALEFLEKKELHLLCGEIMSLI</sequence>
<proteinExistence type="predicted"/>
<accession>A0A285IGN1</accession>
<dbReference type="STRING" id="1413210.U472_09825"/>
<evidence type="ECO:0000313" key="1">
    <source>
        <dbReference type="EMBL" id="SNY47118.1"/>
    </source>
</evidence>
<evidence type="ECO:0000313" key="2">
    <source>
        <dbReference type="Proteomes" id="UP000219573"/>
    </source>
</evidence>
<keyword evidence="2" id="KW-1185">Reference proteome</keyword>
<reference evidence="2" key="1">
    <citation type="submission" date="2017-09" db="EMBL/GenBank/DDBJ databases">
        <authorList>
            <person name="Varghese N."/>
            <person name="Submissions S."/>
        </authorList>
    </citation>
    <scope>NUCLEOTIDE SEQUENCE [LARGE SCALE GENOMIC DNA]</scope>
    <source>
        <strain evidence="2">MSL47</strain>
    </source>
</reference>
<protein>
    <recommendedName>
        <fullName evidence="3">Phage transcriptional regulator, RinA family</fullName>
    </recommendedName>
</protein>
<dbReference type="Proteomes" id="UP000219573">
    <property type="component" value="Unassembled WGS sequence"/>
</dbReference>
<dbReference type="EMBL" id="OBDZ01000047">
    <property type="protein sequence ID" value="SNY47118.1"/>
    <property type="molecule type" value="Genomic_DNA"/>
</dbReference>
<evidence type="ECO:0008006" key="3">
    <source>
        <dbReference type="Google" id="ProtNLM"/>
    </source>
</evidence>
<gene>
    <name evidence="1" type="ORF">SAMN06265827_14720</name>
</gene>
<dbReference type="RefSeq" id="WP_097019600.1">
    <property type="nucleotide sequence ID" value="NZ_OBDZ01000047.1"/>
</dbReference>
<organism evidence="1 2">
    <name type="scientific">Orenia metallireducens</name>
    <dbReference type="NCBI Taxonomy" id="1413210"/>
    <lineage>
        <taxon>Bacteria</taxon>
        <taxon>Bacillati</taxon>
        <taxon>Bacillota</taxon>
        <taxon>Clostridia</taxon>
        <taxon>Halanaerobiales</taxon>
        <taxon>Halobacteroidaceae</taxon>
        <taxon>Orenia</taxon>
    </lineage>
</organism>
<dbReference type="AlphaFoldDB" id="A0A285IGN1"/>